<dbReference type="Proteomes" id="UP001158986">
    <property type="component" value="Unassembled WGS sequence"/>
</dbReference>
<comment type="caution">
    <text evidence="1">The sequence shown here is derived from an EMBL/GenBank/DDBJ whole genome shotgun (WGS) entry which is preliminary data.</text>
</comment>
<sequence length="181" mass="20680">MAWICHGKQQSSFSTQSYLLGVIFQKEPCVLRCFSQLMLDFDVAAVDLWEDVLTSMMQLGMVRSLFIMHLKVFFGPLAAKAFARSLQWCAAGMKRGVFDLIADPAEAQAQRTNAVPSSLSTRFFDGCYRRSPNTKEATMCFVKTFLFQMCKIIKLLDIYFLPEVCTAHPETHARFEELDYE</sequence>
<organism evidence="1 2">
    <name type="scientific">Peronospora belbahrii</name>
    <dbReference type="NCBI Taxonomy" id="622444"/>
    <lineage>
        <taxon>Eukaryota</taxon>
        <taxon>Sar</taxon>
        <taxon>Stramenopiles</taxon>
        <taxon>Oomycota</taxon>
        <taxon>Peronosporomycetes</taxon>
        <taxon>Peronosporales</taxon>
        <taxon>Peronosporaceae</taxon>
        <taxon>Peronospora</taxon>
    </lineage>
</organism>
<dbReference type="EMBL" id="CAKLCB010000081">
    <property type="protein sequence ID" value="CAH0514675.1"/>
    <property type="molecule type" value="Genomic_DNA"/>
</dbReference>
<gene>
    <name evidence="1" type="ORF">PBS001_LOCUS1416</name>
</gene>
<proteinExistence type="predicted"/>
<evidence type="ECO:0000313" key="2">
    <source>
        <dbReference type="Proteomes" id="UP001158986"/>
    </source>
</evidence>
<reference evidence="1 2" key="1">
    <citation type="submission" date="2021-11" db="EMBL/GenBank/DDBJ databases">
        <authorList>
            <person name="Islam A."/>
            <person name="Islam S."/>
            <person name="Flora M.S."/>
            <person name="Rahman M."/>
            <person name="Ziaur R.M."/>
            <person name="Epstein J.H."/>
            <person name="Hassan M."/>
            <person name="Klassen M."/>
            <person name="Woodard K."/>
            <person name="Webb A."/>
            <person name="Webby R.J."/>
            <person name="El Zowalaty M.E."/>
        </authorList>
    </citation>
    <scope>NUCLEOTIDE SEQUENCE [LARGE SCALE GENOMIC DNA]</scope>
    <source>
        <strain evidence="1">Pbs1</strain>
    </source>
</reference>
<evidence type="ECO:0000313" key="1">
    <source>
        <dbReference type="EMBL" id="CAH0514675.1"/>
    </source>
</evidence>
<accession>A0ABN8CP71</accession>
<keyword evidence="2" id="KW-1185">Reference proteome</keyword>
<protein>
    <submittedName>
        <fullName evidence="1">Uncharacterized protein</fullName>
    </submittedName>
</protein>
<name>A0ABN8CP71_9STRA</name>